<protein>
    <submittedName>
        <fullName evidence="1">Uncharacterized protein</fullName>
    </submittedName>
</protein>
<dbReference type="HOGENOM" id="CLU_071352_0_0_1"/>
<dbReference type="KEGG" id="ela:UCREL1_920"/>
<dbReference type="PANTHER" id="PTHR38797:SF7">
    <property type="entry name" value="TRANSCRIPTION FACTOR DOMAIN-CONTAINING PROTEIN"/>
    <property type="match status" value="1"/>
</dbReference>
<evidence type="ECO:0000313" key="1">
    <source>
        <dbReference type="EMBL" id="EMR72036.1"/>
    </source>
</evidence>
<dbReference type="EMBL" id="KB705540">
    <property type="protein sequence ID" value="EMR72036.1"/>
    <property type="molecule type" value="Genomic_DNA"/>
</dbReference>
<accession>M7TQ54</accession>
<dbReference type="OMA" id="GDMTNFW"/>
<evidence type="ECO:0000313" key="2">
    <source>
        <dbReference type="Proteomes" id="UP000012174"/>
    </source>
</evidence>
<dbReference type="InterPro" id="IPR053204">
    <property type="entry name" value="Oxopyrrolidines_Biosynth-assoc"/>
</dbReference>
<gene>
    <name evidence="1" type="ORF">UCREL1_920</name>
</gene>
<reference evidence="2" key="1">
    <citation type="journal article" date="2013" name="Genome Announc.">
        <title>Draft genome sequence of the grapevine dieback fungus Eutypa lata UCR-EL1.</title>
        <authorList>
            <person name="Blanco-Ulate B."/>
            <person name="Rolshausen P.E."/>
            <person name="Cantu D."/>
        </authorList>
    </citation>
    <scope>NUCLEOTIDE SEQUENCE [LARGE SCALE GENOMIC DNA]</scope>
    <source>
        <strain evidence="2">UCR-EL1</strain>
    </source>
</reference>
<organism evidence="1 2">
    <name type="scientific">Eutypa lata (strain UCR-EL1)</name>
    <name type="common">Grapevine dieback disease fungus</name>
    <name type="synonym">Eutypa armeniacae</name>
    <dbReference type="NCBI Taxonomy" id="1287681"/>
    <lineage>
        <taxon>Eukaryota</taxon>
        <taxon>Fungi</taxon>
        <taxon>Dikarya</taxon>
        <taxon>Ascomycota</taxon>
        <taxon>Pezizomycotina</taxon>
        <taxon>Sordariomycetes</taxon>
        <taxon>Xylariomycetidae</taxon>
        <taxon>Xylariales</taxon>
        <taxon>Diatrypaceae</taxon>
        <taxon>Eutypa</taxon>
    </lineage>
</organism>
<dbReference type="eggNOG" id="ENOG502RWKT">
    <property type="taxonomic scope" value="Eukaryota"/>
</dbReference>
<dbReference type="InterPro" id="IPR022085">
    <property type="entry name" value="OpdG"/>
</dbReference>
<name>M7TQ54_EUTLA</name>
<dbReference type="PANTHER" id="PTHR38797">
    <property type="entry name" value="NUCLEAR PORE COMPLEX PROTEIN NUP85-RELATED"/>
    <property type="match status" value="1"/>
</dbReference>
<dbReference type="Proteomes" id="UP000012174">
    <property type="component" value="Unassembled WGS sequence"/>
</dbReference>
<dbReference type="AlphaFoldDB" id="M7TQ54"/>
<keyword evidence="2" id="KW-1185">Reference proteome</keyword>
<proteinExistence type="predicted"/>
<dbReference type="Pfam" id="PF12311">
    <property type="entry name" value="DUF3632"/>
    <property type="match status" value="1"/>
</dbReference>
<dbReference type="OrthoDB" id="5403091at2759"/>
<sequence>MAAPPSPSDPQDIAGGRYLPVWSMFQQISKEYANNDQIDDICRTMGSKLITIKEQARYVVATGDHQSSEKVELHLRILWLLFYNAARFCSAKHKDRLVVELMLIHGIGTLPETRESDNADPKERNPLTTSKGVLWSDMPFLVEDMAHHWTKDCAAMSRTQRRNLHSFLATVGGVGVQDKLCSVGIVVLRDTFETPRERGDDGIEDLEDEGRTMDSLTVADLFDAAKCWMVIAWDRFDRLAEQSFRDIPDGLGQLGPLAKQAGVPDNGGFSVERLSFWRSRYRECSGPDTPLRP</sequence>